<dbReference type="Proteomes" id="UP000327439">
    <property type="component" value="Chromosome D07"/>
</dbReference>
<sequence length="167" mass="18567">MLCETFVQYSVLLNDGEFGPIMSKGGFYKETRFHLISISYVMGGYLSCFERQKIVVIYMGFLYGAKGRLAERGIPIDSLCPHCGGVESIESILLKCPITLDAWRVLRPVETASNDVFLRSVLSMAADVTSFTIVSAADHFLQDGKEARNVLARVQQATARTIVHDQH</sequence>
<accession>A0A5J5QTZ1</accession>
<dbReference type="AlphaFoldDB" id="A0A5J5QTZ1"/>
<protein>
    <submittedName>
        <fullName evidence="1">Uncharacterized protein</fullName>
    </submittedName>
</protein>
<evidence type="ECO:0000313" key="2">
    <source>
        <dbReference type="Proteomes" id="UP000327439"/>
    </source>
</evidence>
<dbReference type="EMBL" id="CM018221">
    <property type="protein sequence ID" value="KAB2021419.1"/>
    <property type="molecule type" value="Genomic_DNA"/>
</dbReference>
<gene>
    <name evidence="1" type="ORF">ES319_D07G137700v1</name>
</gene>
<proteinExistence type="predicted"/>
<name>A0A5J5QTZ1_GOSBA</name>
<keyword evidence="2" id="KW-1185">Reference proteome</keyword>
<organism evidence="1 2">
    <name type="scientific">Gossypium barbadense</name>
    <name type="common">Sea Island cotton</name>
    <name type="synonym">Hibiscus barbadensis</name>
    <dbReference type="NCBI Taxonomy" id="3634"/>
    <lineage>
        <taxon>Eukaryota</taxon>
        <taxon>Viridiplantae</taxon>
        <taxon>Streptophyta</taxon>
        <taxon>Embryophyta</taxon>
        <taxon>Tracheophyta</taxon>
        <taxon>Spermatophyta</taxon>
        <taxon>Magnoliopsida</taxon>
        <taxon>eudicotyledons</taxon>
        <taxon>Gunneridae</taxon>
        <taxon>Pentapetalae</taxon>
        <taxon>rosids</taxon>
        <taxon>malvids</taxon>
        <taxon>Malvales</taxon>
        <taxon>Malvaceae</taxon>
        <taxon>Malvoideae</taxon>
        <taxon>Gossypium</taxon>
    </lineage>
</organism>
<reference evidence="2" key="1">
    <citation type="journal article" date="2020" name="Nat. Genet.">
        <title>Genomic diversifications of five Gossypium allopolyploid species and their impact on cotton improvement.</title>
        <authorList>
            <person name="Chen Z.J."/>
            <person name="Sreedasyam A."/>
            <person name="Ando A."/>
            <person name="Song Q."/>
            <person name="De Santiago L.M."/>
            <person name="Hulse-Kemp A.M."/>
            <person name="Ding M."/>
            <person name="Ye W."/>
            <person name="Kirkbride R.C."/>
            <person name="Jenkins J."/>
            <person name="Plott C."/>
            <person name="Lovell J."/>
            <person name="Lin Y.M."/>
            <person name="Vaughn R."/>
            <person name="Liu B."/>
            <person name="Simpson S."/>
            <person name="Scheffler B.E."/>
            <person name="Wen L."/>
            <person name="Saski C.A."/>
            <person name="Grover C.E."/>
            <person name="Hu G."/>
            <person name="Conover J.L."/>
            <person name="Carlson J.W."/>
            <person name="Shu S."/>
            <person name="Boston L.B."/>
            <person name="Williams M."/>
            <person name="Peterson D.G."/>
            <person name="McGee K."/>
            <person name="Jones D.C."/>
            <person name="Wendel J.F."/>
            <person name="Stelly D.M."/>
            <person name="Grimwood J."/>
            <person name="Schmutz J."/>
        </authorList>
    </citation>
    <scope>NUCLEOTIDE SEQUENCE [LARGE SCALE GENOMIC DNA]</scope>
    <source>
        <strain evidence="2">cv. 3-79</strain>
    </source>
</reference>
<evidence type="ECO:0000313" key="1">
    <source>
        <dbReference type="EMBL" id="KAB2021419.1"/>
    </source>
</evidence>
<dbReference type="OrthoDB" id="1938822at2759"/>